<feature type="compositionally biased region" description="Low complexity" evidence="1">
    <location>
        <begin position="258"/>
        <end position="275"/>
    </location>
</feature>
<feature type="compositionally biased region" description="Basic residues" evidence="1">
    <location>
        <begin position="190"/>
        <end position="200"/>
    </location>
</feature>
<evidence type="ECO:0000313" key="2">
    <source>
        <dbReference type="EMBL" id="EJK55527.1"/>
    </source>
</evidence>
<sequence length="348" mass="37489">TYKPFEEALGQFHTGNVFPIVAGAFGEVNEDASKLVTNLARLTAKTDFGKSISPLVSHSRKGGAFPIMQSQSQFRHALGCLIARGQAQHLLKRRHHARPSAREAYQTAEDNHSEHRSRPKASMSGYARWWQNFIPEGYGLAMFDSYLGCGLPLVQLAALTGFYLWVDVLFAKFGTFGTPPRPPAATPPKTRARPPPRRPKPAVPNVPKHTQLHNSRDTRLLGVHLTSSSSSGRSNMDGHSQQQSSEDASPPDERLDEGAPAAADASSTARTASSRGRGRGRGRRGRPSGQRKPTSSTEAPRRSGRRSLSASSRSVEHSTAGSSGGSGPDGEGDTSPSYSKEERGQATK</sequence>
<feature type="compositionally biased region" description="Low complexity" evidence="1">
    <location>
        <begin position="306"/>
        <end position="321"/>
    </location>
</feature>
<proteinExistence type="predicted"/>
<evidence type="ECO:0000256" key="1">
    <source>
        <dbReference type="SAM" id="MobiDB-lite"/>
    </source>
</evidence>
<organism evidence="2 3">
    <name type="scientific">Thalassiosira oceanica</name>
    <name type="common">Marine diatom</name>
    <dbReference type="NCBI Taxonomy" id="159749"/>
    <lineage>
        <taxon>Eukaryota</taxon>
        <taxon>Sar</taxon>
        <taxon>Stramenopiles</taxon>
        <taxon>Ochrophyta</taxon>
        <taxon>Bacillariophyta</taxon>
        <taxon>Coscinodiscophyceae</taxon>
        <taxon>Thalassiosirophycidae</taxon>
        <taxon>Thalassiosirales</taxon>
        <taxon>Thalassiosiraceae</taxon>
        <taxon>Thalassiosira</taxon>
    </lineage>
</organism>
<feature type="non-terminal residue" evidence="2">
    <location>
        <position position="1"/>
    </location>
</feature>
<accession>K0S9T2</accession>
<protein>
    <submittedName>
        <fullName evidence="2">Uncharacterized protein</fullName>
    </submittedName>
</protein>
<feature type="region of interest" description="Disordered" evidence="1">
    <location>
        <begin position="94"/>
        <end position="121"/>
    </location>
</feature>
<comment type="caution">
    <text evidence="2">The sequence shown here is derived from an EMBL/GenBank/DDBJ whole genome shotgun (WGS) entry which is preliminary data.</text>
</comment>
<name>K0S9T2_THAOC</name>
<feature type="compositionally biased region" description="Basic and acidic residues" evidence="1">
    <location>
        <begin position="339"/>
        <end position="348"/>
    </location>
</feature>
<feature type="compositionally biased region" description="Polar residues" evidence="1">
    <location>
        <begin position="232"/>
        <end position="247"/>
    </location>
</feature>
<evidence type="ECO:0000313" key="3">
    <source>
        <dbReference type="Proteomes" id="UP000266841"/>
    </source>
</evidence>
<reference evidence="2 3" key="1">
    <citation type="journal article" date="2012" name="Genome Biol.">
        <title>Genome and low-iron response of an oceanic diatom adapted to chronic iron limitation.</title>
        <authorList>
            <person name="Lommer M."/>
            <person name="Specht M."/>
            <person name="Roy A.S."/>
            <person name="Kraemer L."/>
            <person name="Andreson R."/>
            <person name="Gutowska M.A."/>
            <person name="Wolf J."/>
            <person name="Bergner S.V."/>
            <person name="Schilhabel M.B."/>
            <person name="Klostermeier U.C."/>
            <person name="Beiko R.G."/>
            <person name="Rosenstiel P."/>
            <person name="Hippler M."/>
            <person name="Laroche J."/>
        </authorList>
    </citation>
    <scope>NUCLEOTIDE SEQUENCE [LARGE SCALE GENOMIC DNA]</scope>
    <source>
        <strain evidence="2 3">CCMP1005</strain>
    </source>
</reference>
<feature type="region of interest" description="Disordered" evidence="1">
    <location>
        <begin position="176"/>
        <end position="348"/>
    </location>
</feature>
<keyword evidence="3" id="KW-1185">Reference proteome</keyword>
<dbReference type="EMBL" id="AGNL01033835">
    <property type="protein sequence ID" value="EJK55527.1"/>
    <property type="molecule type" value="Genomic_DNA"/>
</dbReference>
<dbReference type="Proteomes" id="UP000266841">
    <property type="component" value="Unassembled WGS sequence"/>
</dbReference>
<feature type="compositionally biased region" description="Basic residues" evidence="1">
    <location>
        <begin position="276"/>
        <end position="286"/>
    </location>
</feature>
<gene>
    <name evidence="2" type="ORF">THAOC_24736</name>
</gene>
<dbReference type="AlphaFoldDB" id="K0S9T2"/>